<organism evidence="7 8">
    <name type="scientific">Thalassobaculum fulvum</name>
    <dbReference type="NCBI Taxonomy" id="1633335"/>
    <lineage>
        <taxon>Bacteria</taxon>
        <taxon>Pseudomonadati</taxon>
        <taxon>Pseudomonadota</taxon>
        <taxon>Alphaproteobacteria</taxon>
        <taxon>Rhodospirillales</taxon>
        <taxon>Thalassobaculaceae</taxon>
        <taxon>Thalassobaculum</taxon>
    </lineage>
</organism>
<feature type="transmembrane region" description="Helical" evidence="5">
    <location>
        <begin position="98"/>
        <end position="120"/>
    </location>
</feature>
<dbReference type="InterPro" id="IPR052714">
    <property type="entry name" value="MFS_Exporter"/>
</dbReference>
<evidence type="ECO:0000256" key="3">
    <source>
        <dbReference type="ARBA" id="ARBA00022989"/>
    </source>
</evidence>
<dbReference type="PANTHER" id="PTHR23531">
    <property type="entry name" value="QUINOLENE RESISTANCE PROTEIN NORA"/>
    <property type="match status" value="1"/>
</dbReference>
<evidence type="ECO:0000256" key="4">
    <source>
        <dbReference type="ARBA" id="ARBA00023136"/>
    </source>
</evidence>
<dbReference type="AlphaFoldDB" id="A0A918XTQ6"/>
<reference evidence="7" key="1">
    <citation type="journal article" date="2014" name="Int. J. Syst. Evol. Microbiol.">
        <title>Complete genome sequence of Corynebacterium casei LMG S-19264T (=DSM 44701T), isolated from a smear-ripened cheese.</title>
        <authorList>
            <consortium name="US DOE Joint Genome Institute (JGI-PGF)"/>
            <person name="Walter F."/>
            <person name="Albersmeier A."/>
            <person name="Kalinowski J."/>
            <person name="Ruckert C."/>
        </authorList>
    </citation>
    <scope>NUCLEOTIDE SEQUENCE</scope>
    <source>
        <strain evidence="7">KCTC 42651</strain>
    </source>
</reference>
<dbReference type="Gene3D" id="1.20.1250.20">
    <property type="entry name" value="MFS general substrate transporter like domains"/>
    <property type="match status" value="2"/>
</dbReference>
<feature type="transmembrane region" description="Helical" evidence="5">
    <location>
        <begin position="29"/>
        <end position="53"/>
    </location>
</feature>
<feature type="transmembrane region" description="Helical" evidence="5">
    <location>
        <begin position="276"/>
        <end position="295"/>
    </location>
</feature>
<name>A0A918XTQ6_9PROT</name>
<dbReference type="PANTHER" id="PTHR23531:SF1">
    <property type="entry name" value="QUINOLENE RESISTANCE PROTEIN NORA"/>
    <property type="match status" value="1"/>
</dbReference>
<feature type="transmembrane region" description="Helical" evidence="5">
    <location>
        <begin position="73"/>
        <end position="92"/>
    </location>
</feature>
<dbReference type="InterPro" id="IPR005829">
    <property type="entry name" value="Sugar_transporter_CS"/>
</dbReference>
<dbReference type="EMBL" id="BMZS01000008">
    <property type="protein sequence ID" value="GHD55461.1"/>
    <property type="molecule type" value="Genomic_DNA"/>
</dbReference>
<evidence type="ECO:0000259" key="6">
    <source>
        <dbReference type="PROSITE" id="PS50850"/>
    </source>
</evidence>
<dbReference type="RefSeq" id="WP_189991877.1">
    <property type="nucleotide sequence ID" value="NZ_BMZS01000008.1"/>
</dbReference>
<feature type="domain" description="Major facilitator superfamily (MFS) profile" evidence="6">
    <location>
        <begin position="1"/>
        <end position="393"/>
    </location>
</feature>
<sequence>MLKQPGGFWPLFVADAIVRTGYQMGKTPVLPMFAALIGAGELMIGTIVAVSTVTGMVAKPFVGALSDRWGRRLWFFAALLLFAGTPFLYRLVETPEQLFWLRLFHGSATAIFGPVTLAIVAEMGTRDRATRLGWFGIAREIGYLLAPAIAGWLLLVFEDPADLFTVIGLLSCAAFAPAAFMRFPPTPLQAGGGDRPGVIRQLVDGFRHTATRGEMWFAGTLEMTVYSVTYGLKAFLPLFVVQVAGFSWLDAGLFFTIQEAANVLTRPVGGRVGDRIGYLPAIAGGLALVALALAWLPAVSIAPSLLAVAVASGVGQGLIFPSTVAMVGTAVGAGHLGLGLGVYGTLKNLGKVAGPLAAGALLQVMPYGTLFRVLAALAVVAAIGVLLAHRHQRRVSEQPS</sequence>
<dbReference type="CDD" id="cd17325">
    <property type="entry name" value="MFS_MdtG_SLC18_like"/>
    <property type="match status" value="1"/>
</dbReference>
<dbReference type="InterPro" id="IPR036259">
    <property type="entry name" value="MFS_trans_sf"/>
</dbReference>
<dbReference type="SUPFAM" id="SSF103473">
    <property type="entry name" value="MFS general substrate transporter"/>
    <property type="match status" value="1"/>
</dbReference>
<gene>
    <name evidence="7" type="ORF">GCM10017083_34420</name>
</gene>
<accession>A0A918XTQ6</accession>
<feature type="transmembrane region" description="Helical" evidence="5">
    <location>
        <begin position="163"/>
        <end position="181"/>
    </location>
</feature>
<keyword evidence="3 5" id="KW-1133">Transmembrane helix</keyword>
<evidence type="ECO:0000313" key="7">
    <source>
        <dbReference type="EMBL" id="GHD55461.1"/>
    </source>
</evidence>
<evidence type="ECO:0000256" key="5">
    <source>
        <dbReference type="SAM" id="Phobius"/>
    </source>
</evidence>
<proteinExistence type="predicted"/>
<keyword evidence="4 5" id="KW-0472">Membrane</keyword>
<dbReference type="InterPro" id="IPR020846">
    <property type="entry name" value="MFS_dom"/>
</dbReference>
<feature type="transmembrane region" description="Helical" evidence="5">
    <location>
        <begin position="366"/>
        <end position="388"/>
    </location>
</feature>
<feature type="transmembrane region" description="Helical" evidence="5">
    <location>
        <begin position="301"/>
        <end position="320"/>
    </location>
</feature>
<dbReference type="PROSITE" id="PS00216">
    <property type="entry name" value="SUGAR_TRANSPORT_1"/>
    <property type="match status" value="1"/>
</dbReference>
<dbReference type="Proteomes" id="UP000630353">
    <property type="component" value="Unassembled WGS sequence"/>
</dbReference>
<keyword evidence="2 5" id="KW-0812">Transmembrane</keyword>
<evidence type="ECO:0000313" key="8">
    <source>
        <dbReference type="Proteomes" id="UP000630353"/>
    </source>
</evidence>
<dbReference type="PROSITE" id="PS50850">
    <property type="entry name" value="MFS"/>
    <property type="match status" value="1"/>
</dbReference>
<dbReference type="InterPro" id="IPR011701">
    <property type="entry name" value="MFS"/>
</dbReference>
<dbReference type="GO" id="GO:0022857">
    <property type="term" value="F:transmembrane transporter activity"/>
    <property type="evidence" value="ECO:0007669"/>
    <property type="project" value="InterPro"/>
</dbReference>
<feature type="transmembrane region" description="Helical" evidence="5">
    <location>
        <begin position="141"/>
        <end position="157"/>
    </location>
</feature>
<evidence type="ECO:0000256" key="2">
    <source>
        <dbReference type="ARBA" id="ARBA00022692"/>
    </source>
</evidence>
<keyword evidence="8" id="KW-1185">Reference proteome</keyword>
<comment type="subcellular location">
    <subcellularLocation>
        <location evidence="1">Membrane</location>
        <topology evidence="1">Multi-pass membrane protein</topology>
    </subcellularLocation>
</comment>
<reference evidence="7" key="2">
    <citation type="submission" date="2020-09" db="EMBL/GenBank/DDBJ databases">
        <authorList>
            <person name="Sun Q."/>
            <person name="Kim S."/>
        </authorList>
    </citation>
    <scope>NUCLEOTIDE SEQUENCE</scope>
    <source>
        <strain evidence="7">KCTC 42651</strain>
    </source>
</reference>
<comment type="caution">
    <text evidence="7">The sequence shown here is derived from an EMBL/GenBank/DDBJ whole genome shotgun (WGS) entry which is preliminary data.</text>
</comment>
<evidence type="ECO:0000256" key="1">
    <source>
        <dbReference type="ARBA" id="ARBA00004141"/>
    </source>
</evidence>
<dbReference type="GO" id="GO:0016020">
    <property type="term" value="C:membrane"/>
    <property type="evidence" value="ECO:0007669"/>
    <property type="project" value="UniProtKB-SubCell"/>
</dbReference>
<dbReference type="Pfam" id="PF07690">
    <property type="entry name" value="MFS_1"/>
    <property type="match status" value="1"/>
</dbReference>
<protein>
    <submittedName>
        <fullName evidence="7">MFS transporter</fullName>
    </submittedName>
</protein>